<sequence length="318" mass="34785">MPLYQASAIDDDDLADSYEVLMILCESSAADDDHELVEVSNKDTYTALSDSGLDMDVDPEEDMSAESSVFVPIARDGLSDDGRVYDGSDSKVYQQARTRASEVSDNKTINASSSSPAPNTSQSFSAPAQSTKAGSLVYRLEDPVSEGRCSVGVFATYGCEFPYQSYVKWYDGRSGTVMLESAEKAAEEAMLCRGHWDKLRSASHVSLNSLCQLQHIPASSQTAHCCTWKSCSADGHEWTVQDTSKKKNYTIDLCDRHAYRLARGDSPTANSSSNHDNRFAAFWTQPPPAHCGASEATNIMWPGDTLEKMDDGLRKKFG</sequence>
<organism evidence="2 3">
    <name type="scientific">Naematelia encephala</name>
    <dbReference type="NCBI Taxonomy" id="71784"/>
    <lineage>
        <taxon>Eukaryota</taxon>
        <taxon>Fungi</taxon>
        <taxon>Dikarya</taxon>
        <taxon>Basidiomycota</taxon>
        <taxon>Agaricomycotina</taxon>
        <taxon>Tremellomycetes</taxon>
        <taxon>Tremellales</taxon>
        <taxon>Naemateliaceae</taxon>
        <taxon>Naematelia</taxon>
    </lineage>
</organism>
<protein>
    <submittedName>
        <fullName evidence="2">Uncharacterized protein</fullName>
    </submittedName>
</protein>
<feature type="compositionally biased region" description="Low complexity" evidence="1">
    <location>
        <begin position="110"/>
        <end position="125"/>
    </location>
</feature>
<feature type="region of interest" description="Disordered" evidence="1">
    <location>
        <begin position="81"/>
        <end position="128"/>
    </location>
</feature>
<name>A0A1Y2AVA3_9TREE</name>
<dbReference type="AlphaFoldDB" id="A0A1Y2AVA3"/>
<proteinExistence type="predicted"/>
<evidence type="ECO:0000313" key="2">
    <source>
        <dbReference type="EMBL" id="ORY26472.1"/>
    </source>
</evidence>
<keyword evidence="3" id="KW-1185">Reference proteome</keyword>
<gene>
    <name evidence="2" type="ORF">BCR39DRAFT_560511</name>
</gene>
<dbReference type="InParanoid" id="A0A1Y2AVA3"/>
<dbReference type="Proteomes" id="UP000193986">
    <property type="component" value="Unassembled WGS sequence"/>
</dbReference>
<evidence type="ECO:0000256" key="1">
    <source>
        <dbReference type="SAM" id="MobiDB-lite"/>
    </source>
</evidence>
<accession>A0A1Y2AVA3</accession>
<evidence type="ECO:0000313" key="3">
    <source>
        <dbReference type="Proteomes" id="UP000193986"/>
    </source>
</evidence>
<dbReference type="EMBL" id="MCFC01000047">
    <property type="protein sequence ID" value="ORY26472.1"/>
    <property type="molecule type" value="Genomic_DNA"/>
</dbReference>
<reference evidence="2 3" key="1">
    <citation type="submission" date="2016-07" db="EMBL/GenBank/DDBJ databases">
        <title>Pervasive Adenine N6-methylation of Active Genes in Fungi.</title>
        <authorList>
            <consortium name="DOE Joint Genome Institute"/>
            <person name="Mondo S.J."/>
            <person name="Dannebaum R.O."/>
            <person name="Kuo R.C."/>
            <person name="Labutti K."/>
            <person name="Haridas S."/>
            <person name="Kuo A."/>
            <person name="Salamov A."/>
            <person name="Ahrendt S.R."/>
            <person name="Lipzen A."/>
            <person name="Sullivan W."/>
            <person name="Andreopoulos W.B."/>
            <person name="Clum A."/>
            <person name="Lindquist E."/>
            <person name="Daum C."/>
            <person name="Ramamoorthy G.K."/>
            <person name="Gryganskyi A."/>
            <person name="Culley D."/>
            <person name="Magnuson J.K."/>
            <person name="James T.Y."/>
            <person name="O'Malley M.A."/>
            <person name="Stajich J.E."/>
            <person name="Spatafora J.W."/>
            <person name="Visel A."/>
            <person name="Grigoriev I.V."/>
        </authorList>
    </citation>
    <scope>NUCLEOTIDE SEQUENCE [LARGE SCALE GENOMIC DNA]</scope>
    <source>
        <strain evidence="2 3">68-887.2</strain>
    </source>
</reference>
<comment type="caution">
    <text evidence="2">The sequence shown here is derived from an EMBL/GenBank/DDBJ whole genome shotgun (WGS) entry which is preliminary data.</text>
</comment>